<feature type="transmembrane region" description="Helical" evidence="1">
    <location>
        <begin position="355"/>
        <end position="374"/>
    </location>
</feature>
<feature type="transmembrane region" description="Helical" evidence="1">
    <location>
        <begin position="180"/>
        <end position="198"/>
    </location>
</feature>
<feature type="transmembrane region" description="Helical" evidence="1">
    <location>
        <begin position="219"/>
        <end position="236"/>
    </location>
</feature>
<evidence type="ECO:0000313" key="3">
    <source>
        <dbReference type="Proteomes" id="UP000183815"/>
    </source>
</evidence>
<dbReference type="Pfam" id="PF04123">
    <property type="entry name" value="DUF373"/>
    <property type="match status" value="1"/>
</dbReference>
<accession>A0A1J5TT39</accession>
<evidence type="ECO:0008006" key="4">
    <source>
        <dbReference type="Google" id="ProtNLM"/>
    </source>
</evidence>
<feature type="transmembrane region" description="Helical" evidence="1">
    <location>
        <begin position="314"/>
        <end position="335"/>
    </location>
</feature>
<evidence type="ECO:0000256" key="1">
    <source>
        <dbReference type="SAM" id="Phobius"/>
    </source>
</evidence>
<keyword evidence="1" id="KW-0472">Membrane</keyword>
<evidence type="ECO:0000313" key="2">
    <source>
        <dbReference type="EMBL" id="OIR15190.1"/>
    </source>
</evidence>
<dbReference type="AlphaFoldDB" id="A0A1J5TT39"/>
<comment type="caution">
    <text evidence="2">The sequence shown here is derived from an EMBL/GenBank/DDBJ whole genome shotgun (WGS) entry which is preliminary data.</text>
</comment>
<proteinExistence type="predicted"/>
<feature type="transmembrane region" description="Helical" evidence="1">
    <location>
        <begin position="271"/>
        <end position="293"/>
    </location>
</feature>
<dbReference type="EMBL" id="MIYU01000017">
    <property type="protein sequence ID" value="OIR15190.1"/>
    <property type="molecule type" value="Genomic_DNA"/>
</dbReference>
<keyword evidence="1" id="KW-1133">Transmembrane helix</keyword>
<sequence>MKTLVIALDRDDDVGRKTGLKSPIIGRENNIEAAVKLGLADPEDSDTNAIFEAIKTYDRMLSDKMEVEVVTICGDTRVGTRSDIKIANTLDKVIELTGATRAILVTDGAEDNEVIPIIRSRLKIDSTRVVVVKQAKQIEDAVYLVLNKIQDPKIQRKVVLPIGLAMFVWGALHLVGKADIAEGTALVILGGYLLIKVAGWEQAVRTLYNDALTGGRARFSLYTYLTGIVLIIYGITKGYRGVYNSMKTYYGEEPGLKYQDMSIEQMIEHGLIFISSGNGLWESFLFPFIFAILMVETGRTIDKFLSTGEFNINFIRFAFTIFSLGLMAAGAIQIVKEMLGFRNDDPTFWGAEGEVKGILYILLGVVFSFVGLILHDYLREKFEYLEENEQETE</sequence>
<reference evidence="2 3" key="1">
    <citation type="submission" date="2016-08" db="EMBL/GenBank/DDBJ databases">
        <title>New Insights into Marine Group III Euryarchaeota, from dark to light.</title>
        <authorList>
            <person name="Haro-Moreno J.M."/>
            <person name="Rodriguez-Valera F."/>
            <person name="Lopez-Garcia P."/>
            <person name="Moreira D."/>
            <person name="Martin-Cuadrado A.B."/>
        </authorList>
    </citation>
    <scope>NUCLEOTIDE SEQUENCE [LARGE SCALE GENOMIC DNA]</scope>
    <source>
        <strain evidence="2">CG-Bathy1</strain>
    </source>
</reference>
<dbReference type="Proteomes" id="UP000183815">
    <property type="component" value="Unassembled WGS sequence"/>
</dbReference>
<dbReference type="PANTHER" id="PTHR38815:SF1">
    <property type="entry name" value="DUF373 FAMILY PROTEIN"/>
    <property type="match status" value="1"/>
</dbReference>
<dbReference type="PANTHER" id="PTHR38815">
    <property type="entry name" value="HYPOTHETICAL MEMBRANE PROTEIN, CONSERVED, DUF373 FAMILY"/>
    <property type="match status" value="1"/>
</dbReference>
<feature type="transmembrane region" description="Helical" evidence="1">
    <location>
        <begin position="158"/>
        <end position="174"/>
    </location>
</feature>
<dbReference type="InterPro" id="IPR007254">
    <property type="entry name" value="DUF373"/>
</dbReference>
<gene>
    <name evidence="2" type="ORF">BEU04_02390</name>
</gene>
<keyword evidence="1" id="KW-0812">Transmembrane</keyword>
<protein>
    <recommendedName>
        <fullName evidence="4">DUF373 family protein</fullName>
    </recommendedName>
</protein>
<organism evidence="2 3">
    <name type="scientific">Marine Group III euryarchaeote CG-Bathy1</name>
    <dbReference type="NCBI Taxonomy" id="1889001"/>
    <lineage>
        <taxon>Archaea</taxon>
        <taxon>Methanobacteriati</taxon>
        <taxon>Thermoplasmatota</taxon>
        <taxon>Thermoplasmata</taxon>
        <taxon>Candidatus Thermoprofundales</taxon>
    </lineage>
</organism>
<name>A0A1J5TT39_9ARCH</name>